<dbReference type="EMBL" id="CAWVOK010000023">
    <property type="protein sequence ID" value="CAK8163104.1"/>
    <property type="molecule type" value="Genomic_DNA"/>
</dbReference>
<dbReference type="RefSeq" id="WP_338364083.1">
    <property type="nucleotide sequence ID" value="NZ_CAWVOK010000023.1"/>
</dbReference>
<proteinExistence type="predicted"/>
<organism evidence="1 2">
    <name type="scientific">Candidatus Xenohaliotis californiensis</name>
    <dbReference type="NCBI Taxonomy" id="84677"/>
    <lineage>
        <taxon>Bacteria</taxon>
        <taxon>Pseudomonadati</taxon>
        <taxon>Pseudomonadota</taxon>
        <taxon>Alphaproteobacteria</taxon>
        <taxon>Rickettsiales</taxon>
        <taxon>Anaplasmataceae</taxon>
        <taxon>Candidatus Xenohaliotis</taxon>
    </lineage>
</organism>
<gene>
    <name evidence="1" type="ORF">CAXC1_300007</name>
</gene>
<evidence type="ECO:0000313" key="2">
    <source>
        <dbReference type="Proteomes" id="UP001314181"/>
    </source>
</evidence>
<dbReference type="Proteomes" id="UP001314181">
    <property type="component" value="Unassembled WGS sequence"/>
</dbReference>
<reference evidence="1 2" key="1">
    <citation type="submission" date="2024-01" db="EMBL/GenBank/DDBJ databases">
        <authorList>
            <person name="Kunselman E."/>
        </authorList>
    </citation>
    <scope>NUCLEOTIDE SEQUENCE [LARGE SCALE GENOMIC DNA]</scope>
    <source>
        <strain evidence="1">2 abalone samples</strain>
    </source>
</reference>
<evidence type="ECO:0000313" key="1">
    <source>
        <dbReference type="EMBL" id="CAK8163104.1"/>
    </source>
</evidence>
<keyword evidence="2" id="KW-1185">Reference proteome</keyword>
<comment type="caution">
    <text evidence="1">The sequence shown here is derived from an EMBL/GenBank/DDBJ whole genome shotgun (WGS) entry which is preliminary data.</text>
</comment>
<sequence length="151" mass="17711">MYKKFLLLLIIVYASQLWAIATVESLAKKIQRYHDIEIIDQNVINSVISELNEWLLAGRIARISLFCTENNMPCESVQIYLKDKNIPFRQLVNRTSGNDKLRIIYHEIVQHNKKRRELGHSVAHNMLHSMSNLESLAKSNKVQHYDTRNKH</sequence>
<accession>A0ABP0ET11</accession>
<protein>
    <submittedName>
        <fullName evidence="1">Uncharacterized protein</fullName>
    </submittedName>
</protein>
<name>A0ABP0ET11_9RICK</name>